<evidence type="ECO:0000313" key="2">
    <source>
        <dbReference type="EMBL" id="OQN96386.1"/>
    </source>
</evidence>
<dbReference type="InParanoid" id="A0A1V8SB59"/>
<evidence type="ECO:0000256" key="1">
    <source>
        <dbReference type="ARBA" id="ARBA00022801"/>
    </source>
</evidence>
<keyword evidence="1" id="KW-0378">Hydrolase</keyword>
<dbReference type="PANTHER" id="PTHR45648">
    <property type="entry name" value="GDSL LIPASE/ACYLHYDROLASE FAMILY PROTEIN (AFU_ORTHOLOGUE AFUA_4G14700)"/>
    <property type="match status" value="1"/>
</dbReference>
<dbReference type="AlphaFoldDB" id="A0A1V8SB59"/>
<evidence type="ECO:0000313" key="3">
    <source>
        <dbReference type="Proteomes" id="UP000192596"/>
    </source>
</evidence>
<gene>
    <name evidence="2" type="ORF">B0A48_17638</name>
</gene>
<dbReference type="SUPFAM" id="SSF52266">
    <property type="entry name" value="SGNH hydrolase"/>
    <property type="match status" value="1"/>
</dbReference>
<dbReference type="PANTHER" id="PTHR45648:SF22">
    <property type="entry name" value="GDSL LIPASE_ACYLHYDROLASE FAMILY PROTEIN (AFU_ORTHOLOGUE AFUA_4G14700)"/>
    <property type="match status" value="1"/>
</dbReference>
<dbReference type="EMBL" id="NAJO01000067">
    <property type="protein sequence ID" value="OQN96386.1"/>
    <property type="molecule type" value="Genomic_DNA"/>
</dbReference>
<reference evidence="3" key="1">
    <citation type="submission" date="2017-03" db="EMBL/GenBank/DDBJ databases">
        <title>Genomes of endolithic fungi from Antarctica.</title>
        <authorList>
            <person name="Coleine C."/>
            <person name="Masonjones S."/>
            <person name="Stajich J.E."/>
        </authorList>
    </citation>
    <scope>NUCLEOTIDE SEQUENCE [LARGE SCALE GENOMIC DNA]</scope>
    <source>
        <strain evidence="3">CCFEE 5527</strain>
    </source>
</reference>
<dbReference type="CDD" id="cd01846">
    <property type="entry name" value="fatty_acyltransferase_like"/>
    <property type="match status" value="1"/>
</dbReference>
<comment type="caution">
    <text evidence="2">The sequence shown here is derived from an EMBL/GenBank/DDBJ whole genome shotgun (WGS) entry which is preliminary data.</text>
</comment>
<dbReference type="OrthoDB" id="1600564at2759"/>
<sequence length="341" mass="37307">MHKLGTLLLYRLQDCSTHDARTDLLNALPETSLATLYFTLFSSVKVLRCHGPEPINVFGDSYTTTGFNVSGPQPNPSNPQGNPPYPGYTATNGPNWVDFLTTTYNESFIETVNLAYGGATVDSALVAPYLPTVLSLKDQVEMEYLPLYAGRPAGFQWTSEDTLFALFLGINDVGNAYYRSNSSDIFAAELEVYASLVDTLYGTGARNFLFLNVPPVDRSPLTAAQGAASQAAEKVAIAAWNANVTALAANLTKSYKDATAFVFDTNAAFTQVLDNPASHVETAPYKNTTGYCDAYMNGTPTWYTFNASCTYSVDEYFWLNSLHPTFRMMNVTAQEIVQQLS</sequence>
<proteinExistence type="predicted"/>
<dbReference type="Gene3D" id="3.40.50.1110">
    <property type="entry name" value="SGNH hydrolase"/>
    <property type="match status" value="1"/>
</dbReference>
<dbReference type="Pfam" id="PF00657">
    <property type="entry name" value="Lipase_GDSL"/>
    <property type="match status" value="1"/>
</dbReference>
<keyword evidence="3" id="KW-1185">Reference proteome</keyword>
<evidence type="ECO:0008006" key="4">
    <source>
        <dbReference type="Google" id="ProtNLM"/>
    </source>
</evidence>
<organism evidence="2 3">
    <name type="scientific">Cryoendolithus antarcticus</name>
    <dbReference type="NCBI Taxonomy" id="1507870"/>
    <lineage>
        <taxon>Eukaryota</taxon>
        <taxon>Fungi</taxon>
        <taxon>Dikarya</taxon>
        <taxon>Ascomycota</taxon>
        <taxon>Pezizomycotina</taxon>
        <taxon>Dothideomycetes</taxon>
        <taxon>Dothideomycetidae</taxon>
        <taxon>Cladosporiales</taxon>
        <taxon>Cladosporiaceae</taxon>
        <taxon>Cryoendolithus</taxon>
    </lineage>
</organism>
<dbReference type="Proteomes" id="UP000192596">
    <property type="component" value="Unassembled WGS sequence"/>
</dbReference>
<name>A0A1V8SB59_9PEZI</name>
<dbReference type="InterPro" id="IPR051058">
    <property type="entry name" value="GDSL_Est/Lipase"/>
</dbReference>
<accession>A0A1V8SB59</accession>
<dbReference type="InterPro" id="IPR036514">
    <property type="entry name" value="SGNH_hydro_sf"/>
</dbReference>
<dbReference type="GO" id="GO:0016788">
    <property type="term" value="F:hydrolase activity, acting on ester bonds"/>
    <property type="evidence" value="ECO:0007669"/>
    <property type="project" value="InterPro"/>
</dbReference>
<dbReference type="InterPro" id="IPR001087">
    <property type="entry name" value="GDSL"/>
</dbReference>
<protein>
    <recommendedName>
        <fullName evidence="4">SGNH hydrolase-type esterase domain-containing protein</fullName>
    </recommendedName>
</protein>
<dbReference type="STRING" id="1507870.A0A1V8SB59"/>